<dbReference type="SUPFAM" id="SSF53474">
    <property type="entry name" value="alpha/beta-Hydrolases"/>
    <property type="match status" value="1"/>
</dbReference>
<keyword evidence="3" id="KW-1185">Reference proteome</keyword>
<dbReference type="GO" id="GO:0016787">
    <property type="term" value="F:hydrolase activity"/>
    <property type="evidence" value="ECO:0007669"/>
    <property type="project" value="UniProtKB-KW"/>
</dbReference>
<dbReference type="RefSeq" id="WP_133325372.1">
    <property type="nucleotide sequence ID" value="NZ_SMYL01000001.1"/>
</dbReference>
<dbReference type="Pfam" id="PF12697">
    <property type="entry name" value="Abhydrolase_6"/>
    <property type="match status" value="1"/>
</dbReference>
<accession>A0A4R5W658</accession>
<name>A0A4R5W658_9BURK</name>
<keyword evidence="2" id="KW-0378">Hydrolase</keyword>
<dbReference type="OrthoDB" id="5729753at2"/>
<evidence type="ECO:0000259" key="1">
    <source>
        <dbReference type="Pfam" id="PF12697"/>
    </source>
</evidence>
<protein>
    <submittedName>
        <fullName evidence="2">Alpha/beta hydrolase</fullName>
    </submittedName>
</protein>
<dbReference type="Proteomes" id="UP000294829">
    <property type="component" value="Unassembled WGS sequence"/>
</dbReference>
<dbReference type="InterPro" id="IPR029058">
    <property type="entry name" value="AB_hydrolase_fold"/>
</dbReference>
<dbReference type="Gene3D" id="3.40.50.1820">
    <property type="entry name" value="alpha/beta hydrolase"/>
    <property type="match status" value="1"/>
</dbReference>
<comment type="caution">
    <text evidence="2">The sequence shown here is derived from an EMBL/GenBank/DDBJ whole genome shotgun (WGS) entry which is preliminary data.</text>
</comment>
<dbReference type="AlphaFoldDB" id="A0A4R5W658"/>
<organism evidence="2 3">
    <name type="scientific">Sapientia aquatica</name>
    <dbReference type="NCBI Taxonomy" id="1549640"/>
    <lineage>
        <taxon>Bacteria</taxon>
        <taxon>Pseudomonadati</taxon>
        <taxon>Pseudomonadota</taxon>
        <taxon>Betaproteobacteria</taxon>
        <taxon>Burkholderiales</taxon>
        <taxon>Oxalobacteraceae</taxon>
        <taxon>Sapientia</taxon>
    </lineage>
</organism>
<evidence type="ECO:0000313" key="3">
    <source>
        <dbReference type="Proteomes" id="UP000294829"/>
    </source>
</evidence>
<reference evidence="2 3" key="1">
    <citation type="submission" date="2019-03" db="EMBL/GenBank/DDBJ databases">
        <title>Sapientia aquatica gen. nov., sp. nov., isolated from a crater lake.</title>
        <authorList>
            <person name="Felfoldi T."/>
            <person name="Szabo A."/>
            <person name="Toth E."/>
            <person name="Schumann P."/>
            <person name="Keki Z."/>
            <person name="Marialigeti K."/>
            <person name="Mathe I."/>
        </authorList>
    </citation>
    <scope>NUCLEOTIDE SEQUENCE [LARGE SCALE GENOMIC DNA]</scope>
    <source>
        <strain evidence="2 3">SA-152</strain>
    </source>
</reference>
<dbReference type="InterPro" id="IPR000073">
    <property type="entry name" value="AB_hydrolase_1"/>
</dbReference>
<feature type="domain" description="AB hydrolase-1" evidence="1">
    <location>
        <begin position="27"/>
        <end position="271"/>
    </location>
</feature>
<dbReference type="EMBL" id="SMYL01000001">
    <property type="protein sequence ID" value="TDK68587.1"/>
    <property type="molecule type" value="Genomic_DNA"/>
</dbReference>
<gene>
    <name evidence="2" type="ORF">E2I14_03335</name>
</gene>
<sequence length="289" mass="32714">MHDSTTPFWLQSNENNINDSQLPLLHFVHGNSFPTGTYSAFLSHLKSSYRIRALEMHGHNPAYPVSDSWPELCKELIASLETNQGQPAILLGHSLGGMLSMMVATMRPDLVRCVLMLDSPVVAGWRAKLLFIGKKLGLTMFVPPAKFAKKRRQSWPDKEAAFQHFAAKEMFAIWPEQVLRDYIDYGTEPYPRGVTLRFKRSIETAIYCTLPHGNKRLRRLPFPVPIGFICGTTSVECRQAGIYHTQQLVQDNFEWIEGGHLYPLESPKVAADKAHAMIQQLLLQIPINS</sequence>
<evidence type="ECO:0000313" key="2">
    <source>
        <dbReference type="EMBL" id="TDK68587.1"/>
    </source>
</evidence>
<proteinExistence type="predicted"/>